<comment type="caution">
    <text evidence="5">The sequence shown here is derived from an EMBL/GenBank/DDBJ whole genome shotgun (WGS) entry which is preliminary data.</text>
</comment>
<dbReference type="PANTHER" id="PTHR43179:SF12">
    <property type="entry name" value="GALACTOFURANOSYLTRANSFERASE GLFT2"/>
    <property type="match status" value="1"/>
</dbReference>
<dbReference type="InterPro" id="IPR001173">
    <property type="entry name" value="Glyco_trans_2-like"/>
</dbReference>
<protein>
    <submittedName>
        <fullName evidence="5">3-beta hydroxysteroid dehydrogenase/isomerase family</fullName>
    </submittedName>
</protein>
<accession>A0A9N8E7M2</accession>
<feature type="domain" description="Glycosyltransferase 2-like" evidence="4">
    <location>
        <begin position="607"/>
        <end position="751"/>
    </location>
</feature>
<keyword evidence="2" id="KW-0328">Glycosyltransferase</keyword>
<evidence type="ECO:0000313" key="5">
    <source>
        <dbReference type="EMBL" id="CAB9513560.1"/>
    </source>
</evidence>
<dbReference type="Pfam" id="PF00535">
    <property type="entry name" value="Glycos_transf_2"/>
    <property type="match status" value="1"/>
</dbReference>
<gene>
    <name evidence="5" type="ORF">SEMRO_599_G173210.1</name>
</gene>
<sequence length="869" mass="100616">MTGIADLYLLARNPNSKEAWARLSALLKLKKTRYDCTRFVVLSWKRTGSNLLCGILFNHPEIVMHNELFNPIDIFTYYQRILWRNEDGDRWNTLGRDLYPEAFLEHLWTGKDVSGCPIKEGTKSIGFKSFPDHWWEPQNDEIFQEKIIDDPALKKVILYREDELAVYISMKRAERTGYYMTLSYPKDLKIQVEPAAFQIFVNNYRDTFRRRYKSPLERNMFRISYEQLVKEETFEKDILPLLWDFLGVDNRQPLRKLRETVKQATPDEDLSMVIENWAELEFCFRHTDVNAFPARRNPAMFCNKLAGTNDEREAGPGFRNSWSILLPICSRTKRTTATAVMSDKANSEMANQFNSNRLNDLAVSSQYNATSEEDSGNSVRCWENLSAFAESLKKTSSPETLARTECLVGIDVDDNVFHGEASRSRIREMIPCSVRFFDIQQRMYGKVCKIWNYLGMQAQNDFVILLGDDIVLKDECWQSKVFAKFHDIARRTKLPFGAACVALNDESFPGFPTFPVVHRWHIRAFGSLLPRQFVNQGGDPYLFELYSRFNAAAFVTDCRLENTIGGDGEARYKKYEISWSGQILRLNLMHMRRDYLKAPETGVCLDIVVPSYRTNNTEILEAILRLKCSVPVYTKFWIVVDNPNETHVRDVKGLAERVNAERFVVEGNYHVTVLHYGDNKGASFARNLGYNYSTADWTLFLDDDVRPDDHLLDAYVGAIRRYPNAKVFVGNTELPLATNTWTKMLRSCNIMFFYGISKHLTFPPWGVTANLMVRGSRHNGTIQFKGAYPKTGGGEDIDLCFQFKRWYRRQKIEGVIVGVEGATAQHPWWKGGDVCYDQINGWAWGDSLCITQWPEKCFWCFPNWIEFIC</sequence>
<reference evidence="5" key="1">
    <citation type="submission" date="2020-06" db="EMBL/GenBank/DDBJ databases">
        <authorList>
            <consortium name="Plant Systems Biology data submission"/>
        </authorList>
    </citation>
    <scope>NUCLEOTIDE SEQUENCE</scope>
    <source>
        <strain evidence="5">D6</strain>
    </source>
</reference>
<dbReference type="OrthoDB" id="43944at2759"/>
<dbReference type="SUPFAM" id="SSF53448">
    <property type="entry name" value="Nucleotide-diphospho-sugar transferases"/>
    <property type="match status" value="1"/>
</dbReference>
<evidence type="ECO:0000259" key="4">
    <source>
        <dbReference type="Pfam" id="PF00535"/>
    </source>
</evidence>
<dbReference type="PANTHER" id="PTHR43179">
    <property type="entry name" value="RHAMNOSYLTRANSFERASE WBBL"/>
    <property type="match status" value="1"/>
</dbReference>
<dbReference type="AlphaFoldDB" id="A0A9N8E7M2"/>
<dbReference type="GO" id="GO:0016757">
    <property type="term" value="F:glycosyltransferase activity"/>
    <property type="evidence" value="ECO:0007669"/>
    <property type="project" value="UniProtKB-KW"/>
</dbReference>
<evidence type="ECO:0000256" key="3">
    <source>
        <dbReference type="ARBA" id="ARBA00022679"/>
    </source>
</evidence>
<evidence type="ECO:0000313" key="6">
    <source>
        <dbReference type="Proteomes" id="UP001153069"/>
    </source>
</evidence>
<name>A0A9N8E7M2_9STRA</name>
<dbReference type="EMBL" id="CAICTM010000598">
    <property type="protein sequence ID" value="CAB9513560.1"/>
    <property type="molecule type" value="Genomic_DNA"/>
</dbReference>
<evidence type="ECO:0000256" key="1">
    <source>
        <dbReference type="ARBA" id="ARBA00006739"/>
    </source>
</evidence>
<proteinExistence type="inferred from homology"/>
<dbReference type="InterPro" id="IPR029044">
    <property type="entry name" value="Nucleotide-diphossugar_trans"/>
</dbReference>
<keyword evidence="3" id="KW-0808">Transferase</keyword>
<evidence type="ECO:0000256" key="2">
    <source>
        <dbReference type="ARBA" id="ARBA00022676"/>
    </source>
</evidence>
<comment type="similarity">
    <text evidence="1">Belongs to the glycosyltransferase 2 family.</text>
</comment>
<dbReference type="Proteomes" id="UP001153069">
    <property type="component" value="Unassembled WGS sequence"/>
</dbReference>
<dbReference type="CDD" id="cd00761">
    <property type="entry name" value="Glyco_tranf_GTA_type"/>
    <property type="match status" value="1"/>
</dbReference>
<organism evidence="5 6">
    <name type="scientific">Seminavis robusta</name>
    <dbReference type="NCBI Taxonomy" id="568900"/>
    <lineage>
        <taxon>Eukaryota</taxon>
        <taxon>Sar</taxon>
        <taxon>Stramenopiles</taxon>
        <taxon>Ochrophyta</taxon>
        <taxon>Bacillariophyta</taxon>
        <taxon>Bacillariophyceae</taxon>
        <taxon>Bacillariophycidae</taxon>
        <taxon>Naviculales</taxon>
        <taxon>Naviculaceae</taxon>
        <taxon>Seminavis</taxon>
    </lineage>
</organism>
<dbReference type="Gene3D" id="3.90.550.10">
    <property type="entry name" value="Spore Coat Polysaccharide Biosynthesis Protein SpsA, Chain A"/>
    <property type="match status" value="1"/>
</dbReference>
<keyword evidence="6" id="KW-1185">Reference proteome</keyword>
<dbReference type="Gene3D" id="3.40.50.300">
    <property type="entry name" value="P-loop containing nucleotide triphosphate hydrolases"/>
    <property type="match status" value="1"/>
</dbReference>
<dbReference type="InterPro" id="IPR027417">
    <property type="entry name" value="P-loop_NTPase"/>
</dbReference>
<dbReference type="SUPFAM" id="SSF52540">
    <property type="entry name" value="P-loop containing nucleoside triphosphate hydrolases"/>
    <property type="match status" value="1"/>
</dbReference>